<reference evidence="2 3" key="1">
    <citation type="submission" date="2024-09" db="EMBL/GenBank/DDBJ databases">
        <authorList>
            <person name="Sun Q."/>
            <person name="Mori K."/>
        </authorList>
    </citation>
    <scope>NUCLEOTIDE SEQUENCE [LARGE SCALE GENOMIC DNA]</scope>
    <source>
        <strain evidence="2 3">CGMCC 1.15906</strain>
    </source>
</reference>
<sequence>MNNKGARFYAGVPCLDFANTVEPRRAETEHDFVPDYAALLAWSRQADLLTPETYAALADVSEARDASGPRRASEAPVVYERAIELREAIYRVFAGIAEGASARADDLVAIQRAYAEAQATAVLRPDDLTWTWPRLEPALPVWLIAIDAMELLRSNRLDRLKHCELPCAWLFLDTTKNRSRRWCSMRECGFEEKVRRQAAKRA</sequence>
<dbReference type="RefSeq" id="WP_380043120.1">
    <property type="nucleotide sequence ID" value="NZ_JBHLTC010000001.1"/>
</dbReference>
<evidence type="ECO:0000313" key="2">
    <source>
        <dbReference type="EMBL" id="MFC0622456.1"/>
    </source>
</evidence>
<dbReference type="InterPro" id="IPR021005">
    <property type="entry name" value="Znf_CGNR"/>
</dbReference>
<evidence type="ECO:0000313" key="3">
    <source>
        <dbReference type="Proteomes" id="UP001589890"/>
    </source>
</evidence>
<proteinExistence type="predicted"/>
<organism evidence="2 3">
    <name type="scientific">Kribbella deserti</name>
    <dbReference type="NCBI Taxonomy" id="1926257"/>
    <lineage>
        <taxon>Bacteria</taxon>
        <taxon>Bacillati</taxon>
        <taxon>Actinomycetota</taxon>
        <taxon>Actinomycetes</taxon>
        <taxon>Propionibacteriales</taxon>
        <taxon>Kribbellaceae</taxon>
        <taxon>Kribbella</taxon>
    </lineage>
</organism>
<comment type="caution">
    <text evidence="2">The sequence shown here is derived from an EMBL/GenBank/DDBJ whole genome shotgun (WGS) entry which is preliminary data.</text>
</comment>
<dbReference type="EMBL" id="JBHLTC010000001">
    <property type="protein sequence ID" value="MFC0622456.1"/>
    <property type="molecule type" value="Genomic_DNA"/>
</dbReference>
<gene>
    <name evidence="2" type="ORF">ACFFGN_00160</name>
</gene>
<dbReference type="PANTHER" id="PTHR35525">
    <property type="entry name" value="BLL6575 PROTEIN"/>
    <property type="match status" value="1"/>
</dbReference>
<dbReference type="PANTHER" id="PTHR35525:SF3">
    <property type="entry name" value="BLL6575 PROTEIN"/>
    <property type="match status" value="1"/>
</dbReference>
<dbReference type="InterPro" id="IPR023286">
    <property type="entry name" value="ABATE_dom_sf"/>
</dbReference>
<feature type="domain" description="Zinc finger CGNR" evidence="1">
    <location>
        <begin position="159"/>
        <end position="201"/>
    </location>
</feature>
<dbReference type="Proteomes" id="UP001589890">
    <property type="component" value="Unassembled WGS sequence"/>
</dbReference>
<evidence type="ECO:0000259" key="1">
    <source>
        <dbReference type="Pfam" id="PF11706"/>
    </source>
</evidence>
<accession>A0ABV6QCW6</accession>
<name>A0ABV6QCW6_9ACTN</name>
<dbReference type="InterPro" id="IPR010852">
    <property type="entry name" value="ABATE"/>
</dbReference>
<keyword evidence="3" id="KW-1185">Reference proteome</keyword>
<dbReference type="Pfam" id="PF07336">
    <property type="entry name" value="ABATE"/>
    <property type="match status" value="1"/>
</dbReference>
<dbReference type="Pfam" id="PF11706">
    <property type="entry name" value="zf-CGNR"/>
    <property type="match status" value="1"/>
</dbReference>
<dbReference type="Gene3D" id="1.10.3300.10">
    <property type="entry name" value="Jann2411-like domain"/>
    <property type="match status" value="1"/>
</dbReference>
<protein>
    <submittedName>
        <fullName evidence="2">CGNR zinc finger domain-containing protein</fullName>
    </submittedName>
</protein>
<dbReference type="SUPFAM" id="SSF160904">
    <property type="entry name" value="Jann2411-like"/>
    <property type="match status" value="1"/>
</dbReference>